<organism evidence="2 3">
    <name type="scientific">Longispora fulva</name>
    <dbReference type="NCBI Taxonomy" id="619741"/>
    <lineage>
        <taxon>Bacteria</taxon>
        <taxon>Bacillati</taxon>
        <taxon>Actinomycetota</taxon>
        <taxon>Actinomycetes</taxon>
        <taxon>Micromonosporales</taxon>
        <taxon>Micromonosporaceae</taxon>
        <taxon>Longispora</taxon>
    </lineage>
</organism>
<accession>A0A8J7GT75</accession>
<dbReference type="AlphaFoldDB" id="A0A8J7GT75"/>
<dbReference type="InterPro" id="IPR000182">
    <property type="entry name" value="GNAT_dom"/>
</dbReference>
<protein>
    <submittedName>
        <fullName evidence="2">Ribosomal protein S18 acetylase RimI-like enzyme</fullName>
    </submittedName>
</protein>
<proteinExistence type="predicted"/>
<dbReference type="EMBL" id="JADOUF010000001">
    <property type="protein sequence ID" value="MBG6136726.1"/>
    <property type="molecule type" value="Genomic_DNA"/>
</dbReference>
<keyword evidence="2" id="KW-0689">Ribosomal protein</keyword>
<dbReference type="Gene3D" id="3.40.630.30">
    <property type="match status" value="1"/>
</dbReference>
<keyword evidence="3" id="KW-1185">Reference proteome</keyword>
<dbReference type="Pfam" id="PF00583">
    <property type="entry name" value="Acetyltransf_1"/>
    <property type="match status" value="1"/>
</dbReference>
<dbReference type="RefSeq" id="WP_197003662.1">
    <property type="nucleotide sequence ID" value="NZ_BONS01000016.1"/>
</dbReference>
<gene>
    <name evidence="2" type="ORF">IW245_002920</name>
</gene>
<keyword evidence="2" id="KW-0687">Ribonucleoprotein</keyword>
<feature type="domain" description="N-acetyltransferase" evidence="1">
    <location>
        <begin position="3"/>
        <end position="139"/>
    </location>
</feature>
<evidence type="ECO:0000259" key="1">
    <source>
        <dbReference type="PROSITE" id="PS51186"/>
    </source>
</evidence>
<dbReference type="CDD" id="cd04301">
    <property type="entry name" value="NAT_SF"/>
    <property type="match status" value="1"/>
</dbReference>
<evidence type="ECO:0000313" key="2">
    <source>
        <dbReference type="EMBL" id="MBG6136726.1"/>
    </source>
</evidence>
<evidence type="ECO:0000313" key="3">
    <source>
        <dbReference type="Proteomes" id="UP000622552"/>
    </source>
</evidence>
<comment type="caution">
    <text evidence="2">The sequence shown here is derived from an EMBL/GenBank/DDBJ whole genome shotgun (WGS) entry which is preliminary data.</text>
</comment>
<dbReference type="GO" id="GO:0005840">
    <property type="term" value="C:ribosome"/>
    <property type="evidence" value="ECO:0007669"/>
    <property type="project" value="UniProtKB-KW"/>
</dbReference>
<dbReference type="InterPro" id="IPR016181">
    <property type="entry name" value="Acyl_CoA_acyltransferase"/>
</dbReference>
<reference evidence="2" key="1">
    <citation type="submission" date="2020-11" db="EMBL/GenBank/DDBJ databases">
        <title>Sequencing the genomes of 1000 actinobacteria strains.</title>
        <authorList>
            <person name="Klenk H.-P."/>
        </authorList>
    </citation>
    <scope>NUCLEOTIDE SEQUENCE</scope>
    <source>
        <strain evidence="2">DSM 45356</strain>
    </source>
</reference>
<dbReference type="SUPFAM" id="SSF55729">
    <property type="entry name" value="Acyl-CoA N-acyltransferases (Nat)"/>
    <property type="match status" value="1"/>
</dbReference>
<dbReference type="Proteomes" id="UP000622552">
    <property type="component" value="Unassembled WGS sequence"/>
</dbReference>
<sequence length="139" mass="15030">MSVELVSRFPVDDEALSALHARAFGGDAQPTPWRERLTRHALSWVGAFDAGRLVGFVQVCWDGGVHAFLLDTAVDPMWQHHGIGRRLVVAAAADAAAAGCRWLHVDFEPDLGEFYLDRCGFQPTRAGLLALDAASSESG</sequence>
<name>A0A8J7GT75_9ACTN</name>
<dbReference type="PROSITE" id="PS51186">
    <property type="entry name" value="GNAT"/>
    <property type="match status" value="1"/>
</dbReference>
<dbReference type="GO" id="GO:0016747">
    <property type="term" value="F:acyltransferase activity, transferring groups other than amino-acyl groups"/>
    <property type="evidence" value="ECO:0007669"/>
    <property type="project" value="InterPro"/>
</dbReference>